<feature type="domain" description="Histidine kinase/HSP90-like ATPase" evidence="1">
    <location>
        <begin position="154"/>
        <end position="279"/>
    </location>
</feature>
<dbReference type="EMBL" id="CP030840">
    <property type="protein sequence ID" value="AXC13567.1"/>
    <property type="molecule type" value="Genomic_DNA"/>
</dbReference>
<dbReference type="SUPFAM" id="SSF55874">
    <property type="entry name" value="ATPase domain of HSP90 chaperone/DNA topoisomerase II/histidine kinase"/>
    <property type="match status" value="1"/>
</dbReference>
<dbReference type="SUPFAM" id="SSF52172">
    <property type="entry name" value="CheY-like"/>
    <property type="match status" value="1"/>
</dbReference>
<protein>
    <submittedName>
        <fullName evidence="2">Transcriptional regulatory protein zraR</fullName>
    </submittedName>
</protein>
<sequence length="292" mass="32829">MSLETQIRQKVAVVCCCEDAITARVTRILNDWRILRIGSDKALKTLLTTETLDLILTGEETSSQEAVELLRSVLDVQPETKVILRPLEGSPEDVIAAMRAGAFSYFSKTYFEAAFDEMLRHAASDAPWRDGIRVDSATPAWLRLIARCELMTADRVIQFMSEISHLEAKDRESMGFALKEILMNAMEYGGKFNWDRLVEVSYVCGKRMALYRVRDPGEGFSLSELSHAAISNPPEEPVRHLDVRDALGIRPGGFGVMLSKKLVDDLIYNEQGNDVLLIKYFDEHPTPSSKPE</sequence>
<evidence type="ECO:0000313" key="3">
    <source>
        <dbReference type="Proteomes" id="UP000253606"/>
    </source>
</evidence>
<accession>A0A2Z5G4B3</accession>
<name>A0A2Z5G4B3_9BACT</name>
<dbReference type="Pfam" id="PF13581">
    <property type="entry name" value="HATPase_c_2"/>
    <property type="match status" value="1"/>
</dbReference>
<organism evidence="2 3">
    <name type="scientific">Acidisarcina polymorpha</name>
    <dbReference type="NCBI Taxonomy" id="2211140"/>
    <lineage>
        <taxon>Bacteria</taxon>
        <taxon>Pseudomonadati</taxon>
        <taxon>Acidobacteriota</taxon>
        <taxon>Terriglobia</taxon>
        <taxon>Terriglobales</taxon>
        <taxon>Acidobacteriaceae</taxon>
        <taxon>Acidisarcina</taxon>
    </lineage>
</organism>
<dbReference type="Gene3D" id="3.40.50.2300">
    <property type="match status" value="1"/>
</dbReference>
<dbReference type="AlphaFoldDB" id="A0A2Z5G4B3"/>
<keyword evidence="3" id="KW-1185">Reference proteome</keyword>
<reference evidence="2 3" key="1">
    <citation type="journal article" date="2018" name="Front. Microbiol.">
        <title>Hydrolytic Capabilities as a Key to Environmental Success: Chitinolytic and Cellulolytic Acidobacteria From Acidic Sub-arctic Soils and Boreal Peatlands.</title>
        <authorList>
            <person name="Belova S.E."/>
            <person name="Ravin N.V."/>
            <person name="Pankratov T.A."/>
            <person name="Rakitin A.L."/>
            <person name="Ivanova A.A."/>
            <person name="Beletsky A.V."/>
            <person name="Mardanov A.V."/>
            <person name="Sinninghe Damste J.S."/>
            <person name="Dedysh S.N."/>
        </authorList>
    </citation>
    <scope>NUCLEOTIDE SEQUENCE [LARGE SCALE GENOMIC DNA]</scope>
    <source>
        <strain evidence="2 3">SBC82</strain>
    </source>
</reference>
<dbReference type="InterPro" id="IPR003594">
    <property type="entry name" value="HATPase_dom"/>
</dbReference>
<dbReference type="InterPro" id="IPR036890">
    <property type="entry name" value="HATPase_C_sf"/>
</dbReference>
<evidence type="ECO:0000313" key="2">
    <source>
        <dbReference type="EMBL" id="AXC13567.1"/>
    </source>
</evidence>
<dbReference type="RefSeq" id="WP_114208525.1">
    <property type="nucleotide sequence ID" value="NZ_CP030840.1"/>
</dbReference>
<evidence type="ECO:0000259" key="1">
    <source>
        <dbReference type="Pfam" id="PF13581"/>
    </source>
</evidence>
<proteinExistence type="predicted"/>
<dbReference type="KEGG" id="abas:ACPOL_4292"/>
<dbReference type="Proteomes" id="UP000253606">
    <property type="component" value="Chromosome"/>
</dbReference>
<dbReference type="Gene3D" id="3.30.565.10">
    <property type="entry name" value="Histidine kinase-like ATPase, C-terminal domain"/>
    <property type="match status" value="1"/>
</dbReference>
<dbReference type="InterPro" id="IPR011006">
    <property type="entry name" value="CheY-like_superfamily"/>
</dbReference>
<dbReference type="OrthoDB" id="111340at2"/>
<dbReference type="CDD" id="cd16936">
    <property type="entry name" value="HATPase_RsbW-like"/>
    <property type="match status" value="1"/>
</dbReference>
<gene>
    <name evidence="2" type="ORF">ACPOL_4292</name>
</gene>